<dbReference type="RefSeq" id="WP_163821817.1">
    <property type="nucleotide sequence ID" value="NZ_JAAGUX010000073.1"/>
</dbReference>
<name>A0ABX0CR93_9NOCA</name>
<organism evidence="1 2">
    <name type="scientific">Nocardia cyriacigeorgica</name>
    <dbReference type="NCBI Taxonomy" id="135487"/>
    <lineage>
        <taxon>Bacteria</taxon>
        <taxon>Bacillati</taxon>
        <taxon>Actinomycetota</taxon>
        <taxon>Actinomycetes</taxon>
        <taxon>Mycobacteriales</taxon>
        <taxon>Nocardiaceae</taxon>
        <taxon>Nocardia</taxon>
    </lineage>
</organism>
<evidence type="ECO:0008006" key="3">
    <source>
        <dbReference type="Google" id="ProtNLM"/>
    </source>
</evidence>
<gene>
    <name evidence="1" type="ORF">GV794_25735</name>
</gene>
<sequence>MIDTSHTPPPHTHPAAAAGELTVSGLEFDALATLTDHPGTLAVLRRARLSRNIAFLAAVLRGGASSLTPQARAGFELLVQVQRRAPEAAREILQHPRFGAWAAVCAVESAADAADPQAHLASFAAAAAIRARMDFDLALPRVGDAVVVPGLGCWTGPAATDPRIRYRGTDTAHLDGWHWTPLRRLSAQLPAGRIDVEFDDLPATPSAWPDLPPPGPGTRWTPWSDTEYRSWQQLFGAAMRLLAQVVPELATPLTNGLRAVLPRDRVVSAFRTSTLVDAFGATAMVLPADPVAAATGLLHEFQHSKLAVLMEMRPLISTDGPADLPSPWRTELRPPSALLHGVYAHLAVARFWHRATGHPTATSVPAADPVRRQTLTACDTLLDTDRLTAAGRHFVTLMRHTALTDSDGHPAAATLR</sequence>
<comment type="caution">
    <text evidence="1">The sequence shown here is derived from an EMBL/GenBank/DDBJ whole genome shotgun (WGS) entry which is preliminary data.</text>
</comment>
<evidence type="ECO:0000313" key="2">
    <source>
        <dbReference type="Proteomes" id="UP000470876"/>
    </source>
</evidence>
<dbReference type="EMBL" id="JAAGUX010000073">
    <property type="protein sequence ID" value="NEW59015.1"/>
    <property type="molecule type" value="Genomic_DNA"/>
</dbReference>
<dbReference type="InterPro" id="IPR026337">
    <property type="entry name" value="AKG_HExxH"/>
</dbReference>
<accession>A0ABX0CR93</accession>
<dbReference type="NCBIfam" id="TIGR04267">
    <property type="entry name" value="mod_HExxH"/>
    <property type="match status" value="1"/>
</dbReference>
<reference evidence="1 2" key="1">
    <citation type="submission" date="2020-01" db="EMBL/GenBank/DDBJ databases">
        <title>Genetics and antimicrobial susceptibilities of Nocardia species isolated from the soil; a comparison with species isolated from humans.</title>
        <authorList>
            <person name="Carrasco G."/>
            <person name="Monzon S."/>
            <person name="Sansegundo M."/>
            <person name="Garcia E."/>
            <person name="Garrido N."/>
            <person name="Medina M.J."/>
            <person name="Villalon P."/>
            <person name="Ramirez-Arocha A.C."/>
            <person name="Jimenez P."/>
            <person name="Cuesta I."/>
            <person name="Valdezate S."/>
        </authorList>
    </citation>
    <scope>NUCLEOTIDE SEQUENCE [LARGE SCALE GENOMIC DNA]</scope>
    <source>
        <strain evidence="1 2">CNM20110649</strain>
    </source>
</reference>
<protein>
    <recommendedName>
        <fullName evidence="3">HEXXH motif domain-containing protein</fullName>
    </recommendedName>
</protein>
<dbReference type="Proteomes" id="UP000470876">
    <property type="component" value="Unassembled WGS sequence"/>
</dbReference>
<proteinExistence type="predicted"/>
<evidence type="ECO:0000313" key="1">
    <source>
        <dbReference type="EMBL" id="NEW59015.1"/>
    </source>
</evidence>
<keyword evidence="2" id="KW-1185">Reference proteome</keyword>